<feature type="chain" id="PRO_5041277039" evidence="2">
    <location>
        <begin position="16"/>
        <end position="282"/>
    </location>
</feature>
<evidence type="ECO:0000256" key="1">
    <source>
        <dbReference type="ARBA" id="ARBA00023033"/>
    </source>
</evidence>
<dbReference type="InterPro" id="IPR036396">
    <property type="entry name" value="Cyt_P450_sf"/>
</dbReference>
<dbReference type="Proteomes" id="UP001177023">
    <property type="component" value="Unassembled WGS sequence"/>
</dbReference>
<gene>
    <name evidence="3" type="ORF">MSPICULIGERA_LOCUS5888</name>
</gene>
<dbReference type="AlphaFoldDB" id="A0AA36CFV4"/>
<dbReference type="Gene3D" id="1.10.630.10">
    <property type="entry name" value="Cytochrome P450"/>
    <property type="match status" value="1"/>
</dbReference>
<dbReference type="PANTHER" id="PTHR24284:SF1">
    <property type="entry name" value="CYTOCHROME P450 FAMILY"/>
    <property type="match status" value="1"/>
</dbReference>
<dbReference type="SUPFAM" id="SSF48264">
    <property type="entry name" value="Cytochrome P450"/>
    <property type="match status" value="1"/>
</dbReference>
<evidence type="ECO:0000313" key="3">
    <source>
        <dbReference type="EMBL" id="CAJ0567335.1"/>
    </source>
</evidence>
<keyword evidence="1" id="KW-0503">Monooxygenase</keyword>
<sequence length="282" mass="31788">MWLLLCFGLFCAASGYKDPHWFVQCFDRPLRVGDAITMNNMIIHADHRIQPGPGEGTNGTHLNCRNNMGPWVREEHFSKIPFAGGPFELTFRIAAINSVHVHYASGVWQGATYARGGNVPLHTARQIDCNGDLTGVTFHGPVMRGIVRAAKSRPDCTQPIIGISDFALIKQHIINDGDKYTARWNMNDLMLDFVGGDYGIIGSMGELWREQRRLTLHIMRDFGMGRNIMEDRVMVEHEFDIAVGSVINNILFGYRFDEQHLDEFSLVKESLRDLVKILTAIG</sequence>
<evidence type="ECO:0000313" key="4">
    <source>
        <dbReference type="Proteomes" id="UP001177023"/>
    </source>
</evidence>
<dbReference type="GO" id="GO:0004497">
    <property type="term" value="F:monooxygenase activity"/>
    <property type="evidence" value="ECO:0007669"/>
    <property type="project" value="UniProtKB-KW"/>
</dbReference>
<comment type="caution">
    <text evidence="3">The sequence shown here is derived from an EMBL/GenBank/DDBJ whole genome shotgun (WGS) entry which is preliminary data.</text>
</comment>
<keyword evidence="2" id="KW-0732">Signal</keyword>
<feature type="non-terminal residue" evidence="3">
    <location>
        <position position="282"/>
    </location>
</feature>
<name>A0AA36CFV4_9BILA</name>
<reference evidence="3" key="1">
    <citation type="submission" date="2023-06" db="EMBL/GenBank/DDBJ databases">
        <authorList>
            <person name="Delattre M."/>
        </authorList>
    </citation>
    <scope>NUCLEOTIDE SEQUENCE</scope>
    <source>
        <strain evidence="3">AF72</strain>
    </source>
</reference>
<accession>A0AA36CFV4</accession>
<proteinExistence type="predicted"/>
<dbReference type="PANTHER" id="PTHR24284">
    <property type="entry name" value="CYTOCHROME P450 FAMILY"/>
    <property type="match status" value="1"/>
</dbReference>
<keyword evidence="4" id="KW-1185">Reference proteome</keyword>
<feature type="signal peptide" evidence="2">
    <location>
        <begin position="1"/>
        <end position="15"/>
    </location>
</feature>
<dbReference type="GO" id="GO:0016705">
    <property type="term" value="F:oxidoreductase activity, acting on paired donors, with incorporation or reduction of molecular oxygen"/>
    <property type="evidence" value="ECO:0007669"/>
    <property type="project" value="InterPro"/>
</dbReference>
<keyword evidence="1" id="KW-0560">Oxidoreductase</keyword>
<evidence type="ECO:0000256" key="2">
    <source>
        <dbReference type="SAM" id="SignalP"/>
    </source>
</evidence>
<dbReference type="GO" id="GO:0005506">
    <property type="term" value="F:iron ion binding"/>
    <property type="evidence" value="ECO:0007669"/>
    <property type="project" value="InterPro"/>
</dbReference>
<organism evidence="3 4">
    <name type="scientific">Mesorhabditis spiculigera</name>
    <dbReference type="NCBI Taxonomy" id="96644"/>
    <lineage>
        <taxon>Eukaryota</taxon>
        <taxon>Metazoa</taxon>
        <taxon>Ecdysozoa</taxon>
        <taxon>Nematoda</taxon>
        <taxon>Chromadorea</taxon>
        <taxon>Rhabditida</taxon>
        <taxon>Rhabditina</taxon>
        <taxon>Rhabditomorpha</taxon>
        <taxon>Rhabditoidea</taxon>
        <taxon>Rhabditidae</taxon>
        <taxon>Mesorhabditinae</taxon>
        <taxon>Mesorhabditis</taxon>
    </lineage>
</organism>
<dbReference type="GO" id="GO:0020037">
    <property type="term" value="F:heme binding"/>
    <property type="evidence" value="ECO:0007669"/>
    <property type="project" value="InterPro"/>
</dbReference>
<protein>
    <submittedName>
        <fullName evidence="3">Uncharacterized protein</fullName>
    </submittedName>
</protein>
<dbReference type="EMBL" id="CATQJA010001470">
    <property type="protein sequence ID" value="CAJ0567335.1"/>
    <property type="molecule type" value="Genomic_DNA"/>
</dbReference>